<dbReference type="Pfam" id="PF13411">
    <property type="entry name" value="MerR_1"/>
    <property type="match status" value="1"/>
</dbReference>
<dbReference type="InterPro" id="IPR000551">
    <property type="entry name" value="MerR-type_HTH_dom"/>
</dbReference>
<evidence type="ECO:0000256" key="1">
    <source>
        <dbReference type="ARBA" id="ARBA00023125"/>
    </source>
</evidence>
<evidence type="ECO:0000313" key="3">
    <source>
        <dbReference type="Proteomes" id="UP000298488"/>
    </source>
</evidence>
<dbReference type="PROSITE" id="PS50937">
    <property type="entry name" value="HTH_MERR_2"/>
    <property type="match status" value="1"/>
</dbReference>
<dbReference type="SUPFAM" id="SSF46955">
    <property type="entry name" value="Putative DNA-binding domain"/>
    <property type="match status" value="1"/>
</dbReference>
<dbReference type="OrthoDB" id="5242095at2"/>
<accession>A0A4R8V7R5</accession>
<keyword evidence="3" id="KW-1185">Reference proteome</keyword>
<dbReference type="CDD" id="cd04780">
    <property type="entry name" value="HTH_MerR-like_sg5"/>
    <property type="match status" value="1"/>
</dbReference>
<dbReference type="EMBL" id="SOFI01000003">
    <property type="protein sequence ID" value="TFB79171.1"/>
    <property type="molecule type" value="Genomic_DNA"/>
</dbReference>
<evidence type="ECO:0000313" key="2">
    <source>
        <dbReference type="EMBL" id="TFB79171.1"/>
    </source>
</evidence>
<dbReference type="InterPro" id="IPR009061">
    <property type="entry name" value="DNA-bd_dom_put_sf"/>
</dbReference>
<dbReference type="Gene3D" id="1.10.1660.10">
    <property type="match status" value="1"/>
</dbReference>
<dbReference type="RefSeq" id="WP_104095051.1">
    <property type="nucleotide sequence ID" value="NZ_JACHBP010000001.1"/>
</dbReference>
<dbReference type="Proteomes" id="UP000298488">
    <property type="component" value="Unassembled WGS sequence"/>
</dbReference>
<keyword evidence="1" id="KW-0238">DNA-binding</keyword>
<gene>
    <name evidence="2" type="ORF">E3N84_03330</name>
</gene>
<dbReference type="SMART" id="SM00422">
    <property type="entry name" value="HTH_MERR"/>
    <property type="match status" value="1"/>
</dbReference>
<protein>
    <submittedName>
        <fullName evidence="2">MerR family transcriptional regulator</fullName>
    </submittedName>
</protein>
<dbReference type="PANTHER" id="PTHR30204">
    <property type="entry name" value="REDOX-CYCLING DRUG-SENSING TRANSCRIPTIONAL ACTIVATOR SOXR"/>
    <property type="match status" value="1"/>
</dbReference>
<dbReference type="GO" id="GO:0003677">
    <property type="term" value="F:DNA binding"/>
    <property type="evidence" value="ECO:0007669"/>
    <property type="project" value="UniProtKB-KW"/>
</dbReference>
<reference evidence="2 3" key="1">
    <citation type="submission" date="2019-03" db="EMBL/GenBank/DDBJ databases">
        <title>Genomics of glacier-inhabiting Cryobacterium strains.</title>
        <authorList>
            <person name="Liu Q."/>
            <person name="Xin Y.-H."/>
        </authorList>
    </citation>
    <scope>NUCLEOTIDE SEQUENCE [LARGE SCALE GENOMIC DNA]</scope>
    <source>
        <strain evidence="2 3">CGMCC 1.10440</strain>
    </source>
</reference>
<dbReference type="GO" id="GO:0003700">
    <property type="term" value="F:DNA-binding transcription factor activity"/>
    <property type="evidence" value="ECO:0007669"/>
    <property type="project" value="InterPro"/>
</dbReference>
<proteinExistence type="predicted"/>
<dbReference type="InterPro" id="IPR047057">
    <property type="entry name" value="MerR_fam"/>
</dbReference>
<organism evidence="2 3">
    <name type="scientific">Terrimesophilobacter mesophilus</name>
    <dbReference type="NCBI Taxonomy" id="433647"/>
    <lineage>
        <taxon>Bacteria</taxon>
        <taxon>Bacillati</taxon>
        <taxon>Actinomycetota</taxon>
        <taxon>Actinomycetes</taxon>
        <taxon>Micrococcales</taxon>
        <taxon>Microbacteriaceae</taxon>
        <taxon>Terrimesophilobacter</taxon>
    </lineage>
</organism>
<sequence length="219" mass="23173">MKISELCRRADVAATTLKYYIREGLVAEGLRSAPNRTDYDEDHVHRIRLVRALIETGGLSIASARHVLAVIDAEGTDLAFAFEAIQNALGATGRAGERSASTKAQERVMALVNGSGWAVTPGNPGIELAARALDGLSTIGFTPSDEFLAGYATACLGIAQADLGALTTRDSPELVLELMVVGTVMGDVLMSGLRRLAQESTAATVFPVSGRNSNEKREQ</sequence>
<name>A0A4R8V7R5_9MICO</name>
<dbReference type="PANTHER" id="PTHR30204:SF98">
    <property type="entry name" value="HTH-TYPE TRANSCRIPTIONAL REGULATOR ADHR"/>
    <property type="match status" value="1"/>
</dbReference>
<comment type="caution">
    <text evidence="2">The sequence shown here is derived from an EMBL/GenBank/DDBJ whole genome shotgun (WGS) entry which is preliminary data.</text>
</comment>
<dbReference type="PRINTS" id="PR00040">
    <property type="entry name" value="HTHMERR"/>
</dbReference>
<dbReference type="AlphaFoldDB" id="A0A4R8V7R5"/>